<dbReference type="Pfam" id="PF02630">
    <property type="entry name" value="SCO1-SenC"/>
    <property type="match status" value="1"/>
</dbReference>
<organism evidence="5">
    <name type="scientific">Pseudomonas sp. MYb327</name>
    <dbReference type="NCBI Taxonomy" id="2745230"/>
    <lineage>
        <taxon>Bacteria</taxon>
        <taxon>Pseudomonadati</taxon>
        <taxon>Pseudomonadota</taxon>
        <taxon>Gammaproteobacteria</taxon>
        <taxon>Pseudomonadales</taxon>
        <taxon>Pseudomonadaceae</taxon>
        <taxon>Pseudomonas</taxon>
    </lineage>
</organism>
<feature type="chain" id="PRO_5043482048" evidence="4">
    <location>
        <begin position="19"/>
        <end position="190"/>
    </location>
</feature>
<dbReference type="AlphaFoldDB" id="A0AAU8E9U5"/>
<feature type="binding site" evidence="2">
    <location>
        <position position="147"/>
    </location>
    <ligand>
        <name>Cu cation</name>
        <dbReference type="ChEBI" id="CHEBI:23378"/>
    </ligand>
</feature>
<keyword evidence="3" id="KW-1015">Disulfide bond</keyword>
<feature type="binding site" evidence="2">
    <location>
        <position position="60"/>
    </location>
    <ligand>
        <name>Cu cation</name>
        <dbReference type="ChEBI" id="CHEBI:23378"/>
    </ligand>
</feature>
<dbReference type="Gene3D" id="3.40.30.10">
    <property type="entry name" value="Glutaredoxin"/>
    <property type="match status" value="1"/>
</dbReference>
<keyword evidence="2" id="KW-0479">Metal-binding</keyword>
<evidence type="ECO:0000256" key="3">
    <source>
        <dbReference type="PIRSR" id="PIRSR603782-2"/>
    </source>
</evidence>
<dbReference type="PANTHER" id="PTHR12151:SF25">
    <property type="entry name" value="LINALOOL DEHYDRATASE_ISOMERASE DOMAIN-CONTAINING PROTEIN"/>
    <property type="match status" value="1"/>
</dbReference>
<name>A0AAU8E9U5_9PSED</name>
<dbReference type="FunFam" id="3.40.30.10:FF:000013">
    <property type="entry name" value="Blast:Protein SCO1 homolog, mitochondrial"/>
    <property type="match status" value="1"/>
</dbReference>
<proteinExistence type="inferred from homology"/>
<evidence type="ECO:0000256" key="2">
    <source>
        <dbReference type="PIRSR" id="PIRSR603782-1"/>
    </source>
</evidence>
<dbReference type="PANTHER" id="PTHR12151">
    <property type="entry name" value="ELECTRON TRANSPORT PROTIN SCO1/SENC FAMILY MEMBER"/>
    <property type="match status" value="1"/>
</dbReference>
<sequence length="190" mass="21232">MKWLATLLLMGLATCTTAATRTDIGGPFQLTNQNGQRVTERSFGEPALLYFGFMTCPAICPTDLAKMARISRALQQQQGITVRPIFVTIDPERDTPKKLKQYVKYFADNFVGLTGSTQEITRITDAYHVYYKKVPSGDQPGQYMMDHSTILFLLDAQGRYLKHFGRGLDEKEIEKQVVTALATAGLQGSR</sequence>
<reference evidence="5" key="1">
    <citation type="submission" date="2024-06" db="EMBL/GenBank/DDBJ databases">
        <title>The Caenorhabditis elegans bacterial microbiome influences microsporidia infection through nutrient limitation and inhibiting parasite invasion.</title>
        <authorList>
            <person name="Tamim El Jarkass H."/>
            <person name="Castelblanco S."/>
            <person name="Kaur M."/>
            <person name="Wan Y.C."/>
            <person name="Ellis A.E."/>
            <person name="Sheldon R.D."/>
            <person name="Lien E.C."/>
            <person name="Burton N.O."/>
            <person name="Wright G.D."/>
            <person name="Reinke A.W."/>
        </authorList>
    </citation>
    <scope>NUCLEOTIDE SEQUENCE</scope>
    <source>
        <strain evidence="5">MYb327</strain>
    </source>
</reference>
<dbReference type="GO" id="GO:0046872">
    <property type="term" value="F:metal ion binding"/>
    <property type="evidence" value="ECO:0007669"/>
    <property type="project" value="UniProtKB-KW"/>
</dbReference>
<dbReference type="RefSeq" id="WP_339556337.1">
    <property type="nucleotide sequence ID" value="NZ_CP159258.1"/>
</dbReference>
<feature type="signal peptide" evidence="4">
    <location>
        <begin position="1"/>
        <end position="18"/>
    </location>
</feature>
<feature type="binding site" evidence="2">
    <location>
        <position position="56"/>
    </location>
    <ligand>
        <name>Cu cation</name>
        <dbReference type="ChEBI" id="CHEBI:23378"/>
    </ligand>
</feature>
<dbReference type="CDD" id="cd02968">
    <property type="entry name" value="SCO"/>
    <property type="match status" value="1"/>
</dbReference>
<keyword evidence="2" id="KW-0186">Copper</keyword>
<evidence type="ECO:0000256" key="1">
    <source>
        <dbReference type="ARBA" id="ARBA00010996"/>
    </source>
</evidence>
<comment type="similarity">
    <text evidence="1">Belongs to the SCO1/2 family.</text>
</comment>
<keyword evidence="4" id="KW-0732">Signal</keyword>
<dbReference type="InterPro" id="IPR036249">
    <property type="entry name" value="Thioredoxin-like_sf"/>
</dbReference>
<evidence type="ECO:0000256" key="4">
    <source>
        <dbReference type="SAM" id="SignalP"/>
    </source>
</evidence>
<feature type="disulfide bond" description="Redox-active" evidence="3">
    <location>
        <begin position="56"/>
        <end position="60"/>
    </location>
</feature>
<dbReference type="InterPro" id="IPR003782">
    <property type="entry name" value="SCO1/SenC"/>
</dbReference>
<dbReference type="EMBL" id="CP159258">
    <property type="protein sequence ID" value="XCG77139.1"/>
    <property type="molecule type" value="Genomic_DNA"/>
</dbReference>
<dbReference type="SUPFAM" id="SSF52833">
    <property type="entry name" value="Thioredoxin-like"/>
    <property type="match status" value="1"/>
</dbReference>
<evidence type="ECO:0000313" key="5">
    <source>
        <dbReference type="EMBL" id="XCG77139.1"/>
    </source>
</evidence>
<accession>A0AAU8E9U5</accession>
<protein>
    <submittedName>
        <fullName evidence="5">SCO family protein</fullName>
    </submittedName>
</protein>
<gene>
    <name evidence="5" type="ORF">ABVN21_07025</name>
</gene>